<accession>A0ABQ4EIS2</accession>
<dbReference type="InterPro" id="IPR036388">
    <property type="entry name" value="WH-like_DNA-bd_sf"/>
</dbReference>
<dbReference type="Gene3D" id="1.10.10.10">
    <property type="entry name" value="Winged helix-like DNA-binding domain superfamily/Winged helix DNA-binding domain"/>
    <property type="match status" value="1"/>
</dbReference>
<dbReference type="Proteomes" id="UP000621500">
    <property type="component" value="Unassembled WGS sequence"/>
</dbReference>
<keyword evidence="2" id="KW-1185">Reference proteome</keyword>
<name>A0ABQ4EIS2_9ACTN</name>
<sequence>MIDVDVYLEISDLFRFRYDPAVLSAIAERPYRFRELVSRLERQTDGRHVDDNAVGRSLRRLANDNHVRKSKMRDGDRLVPVYAITDEGRLQVRLYQAVIDVYRRIQRDDDAG</sequence>
<gene>
    <name evidence="1" type="ORF">Pma05_12040</name>
</gene>
<dbReference type="InterPro" id="IPR036390">
    <property type="entry name" value="WH_DNA-bd_sf"/>
</dbReference>
<dbReference type="SUPFAM" id="SSF46785">
    <property type="entry name" value="Winged helix' DNA-binding domain"/>
    <property type="match status" value="1"/>
</dbReference>
<protein>
    <recommendedName>
        <fullName evidence="3">MarR family transcriptional regulator</fullName>
    </recommendedName>
</protein>
<dbReference type="RefSeq" id="WP_203856277.1">
    <property type="nucleotide sequence ID" value="NZ_BAAAZQ010000005.1"/>
</dbReference>
<reference evidence="1 2" key="1">
    <citation type="submission" date="2021-01" db="EMBL/GenBank/DDBJ databases">
        <title>Whole genome shotgun sequence of Plantactinospora mayteni NBRC 109088.</title>
        <authorList>
            <person name="Komaki H."/>
            <person name="Tamura T."/>
        </authorList>
    </citation>
    <scope>NUCLEOTIDE SEQUENCE [LARGE SCALE GENOMIC DNA]</scope>
    <source>
        <strain evidence="1 2">NBRC 109088</strain>
    </source>
</reference>
<dbReference type="EMBL" id="BONX01000007">
    <property type="protein sequence ID" value="GIG94631.1"/>
    <property type="molecule type" value="Genomic_DNA"/>
</dbReference>
<organism evidence="1 2">
    <name type="scientific">Plantactinospora mayteni</name>
    <dbReference type="NCBI Taxonomy" id="566021"/>
    <lineage>
        <taxon>Bacteria</taxon>
        <taxon>Bacillati</taxon>
        <taxon>Actinomycetota</taxon>
        <taxon>Actinomycetes</taxon>
        <taxon>Micromonosporales</taxon>
        <taxon>Micromonosporaceae</taxon>
        <taxon>Plantactinospora</taxon>
    </lineage>
</organism>
<evidence type="ECO:0000313" key="2">
    <source>
        <dbReference type="Proteomes" id="UP000621500"/>
    </source>
</evidence>
<evidence type="ECO:0000313" key="1">
    <source>
        <dbReference type="EMBL" id="GIG94631.1"/>
    </source>
</evidence>
<comment type="caution">
    <text evidence="1">The sequence shown here is derived from an EMBL/GenBank/DDBJ whole genome shotgun (WGS) entry which is preliminary data.</text>
</comment>
<proteinExistence type="predicted"/>
<evidence type="ECO:0008006" key="3">
    <source>
        <dbReference type="Google" id="ProtNLM"/>
    </source>
</evidence>